<protein>
    <recommendedName>
        <fullName evidence="4">PARP catalytic domain-containing protein</fullName>
    </recommendedName>
</protein>
<keyword evidence="1" id="KW-1133">Transmembrane helix</keyword>
<name>A0A812RQL5_9DINO</name>
<dbReference type="Gene3D" id="3.90.228.10">
    <property type="match status" value="1"/>
</dbReference>
<dbReference type="EMBL" id="CAJNDS010002362">
    <property type="protein sequence ID" value="CAE7449881.1"/>
    <property type="molecule type" value="Genomic_DNA"/>
</dbReference>
<evidence type="ECO:0000313" key="2">
    <source>
        <dbReference type="EMBL" id="CAE7449881.1"/>
    </source>
</evidence>
<feature type="transmembrane region" description="Helical" evidence="1">
    <location>
        <begin position="46"/>
        <end position="68"/>
    </location>
</feature>
<sequence>MRQQGTIPESAARKRVTMESRSPKLDVKLVVAANAIKLWLDCSSSFLIVLHLSIFSPMFVLLLLFQAFHTALAVDSEGPLASDLEALSQDDQCHGSLDSECALHALQLDRTASEKELQNSTQERWVLTLYHQTSQSAGRSILKHGFRPGHVGWCGAGIYFAMSPAATSQKIKGPDSHGGFMIEAKVDVGRVKHMPWHCTTSPGCNHHPFAKCQDRSNRGGWLSRQGYDSINFQPDPYGQEYVIFDKKRVVSMKGYPYHR</sequence>
<evidence type="ECO:0000313" key="3">
    <source>
        <dbReference type="Proteomes" id="UP000604046"/>
    </source>
</evidence>
<evidence type="ECO:0008006" key="4">
    <source>
        <dbReference type="Google" id="ProtNLM"/>
    </source>
</evidence>
<dbReference type="Proteomes" id="UP000604046">
    <property type="component" value="Unassembled WGS sequence"/>
</dbReference>
<dbReference type="AlphaFoldDB" id="A0A812RQL5"/>
<dbReference type="SUPFAM" id="SSF56399">
    <property type="entry name" value="ADP-ribosylation"/>
    <property type="match status" value="1"/>
</dbReference>
<reference evidence="2" key="1">
    <citation type="submission" date="2021-02" db="EMBL/GenBank/DDBJ databases">
        <authorList>
            <person name="Dougan E. K."/>
            <person name="Rhodes N."/>
            <person name="Thang M."/>
            <person name="Chan C."/>
        </authorList>
    </citation>
    <scope>NUCLEOTIDE SEQUENCE</scope>
</reference>
<comment type="caution">
    <text evidence="2">The sequence shown here is derived from an EMBL/GenBank/DDBJ whole genome shotgun (WGS) entry which is preliminary data.</text>
</comment>
<keyword evidence="3" id="KW-1185">Reference proteome</keyword>
<organism evidence="2 3">
    <name type="scientific">Symbiodinium natans</name>
    <dbReference type="NCBI Taxonomy" id="878477"/>
    <lineage>
        <taxon>Eukaryota</taxon>
        <taxon>Sar</taxon>
        <taxon>Alveolata</taxon>
        <taxon>Dinophyceae</taxon>
        <taxon>Suessiales</taxon>
        <taxon>Symbiodiniaceae</taxon>
        <taxon>Symbiodinium</taxon>
    </lineage>
</organism>
<proteinExistence type="predicted"/>
<keyword evidence="1" id="KW-0472">Membrane</keyword>
<evidence type="ECO:0000256" key="1">
    <source>
        <dbReference type="SAM" id="Phobius"/>
    </source>
</evidence>
<accession>A0A812RQL5</accession>
<dbReference type="OrthoDB" id="439270at2759"/>
<keyword evidence="1" id="KW-0812">Transmembrane</keyword>
<gene>
    <name evidence="2" type="ORF">SNAT2548_LOCUS24593</name>
</gene>